<sequence length="976" mass="113173">MEKVQIAKRNLIIASAAFATILVVSIIATYFGKSCSSTQLDDDQLNRQCKPYLCKNPNLFQEWPDTCPSTPVKTTTPSPQLNVRLPEDLVPFWYDLEIKPYVGPSEKYSSQAFTFEGWIEMHFQCFKPTSKIVFHQKELNLTIGNFSSQNDPELKIASDFEFDLKKDFVTLYFNRNCKQNSNYSLGLKFEGVILDKLYGFYRSSFSDKNNKKHYLATTKFQPTYARRAFPCFDEPALKAKFTMRIIRPKTHKSFANNPVAFTEPYSNDAEWEVDHFNQTVPMSTYLVAYVIAEFDSILTTTDKDVSVEVAARPEAIEKGEGNFSLGEAATIIDFFVDYFNVPYPLPKSTQISIPDFNSGAMENWGLITYRESSLLYNNISDTIANKRRVSLVVSHELAHQWFGNLVTMRWWNDLWLNEGFASWVEYLGLNHSHPEWRDLDYFFVSELGPFIQDSLESSHPISVEVNDPNEIASLFDGISYGKGASIIRMMNAFLTENTFKKGVTRYLRKHEYSNAEQNDLWEALTEQAIEDATLEKNLTVKKIMDTWTLRKGYPVVTVTKDYTNNKLILTQKWFLLSPENSVQNTSEYNEYRWYVPFTYTTNQELNFNFENEPIWLKPEDSITEINLASSNDWVIGNLQHAGFYRVNYDQENWNKLIEQLDKNHTSINPINRAQILDDTYNLGRAEIVDQIVFLQITRYLMKELDPLPFTAALNGLNYISTMLQTDFFTSSKFDKYYMSLIEPIYQKYGWNEQDDANELNLQISTINLMCKFGSQDCIDKASEYYNNLVMSGQQIPANFKTIVYQTIAKYANDSTWIEMLEMAKNTSDNSEKLRMLRSLTHTQNFNLLKYILSLSYDESVVRRQDMTSIIIDVANNAIGRRLAFDFIDEKWDDLLLKFGDISFTLANLVKNVLKNFNTQFELNSLKLFQQQHPDLGIAVNAFKESLETVSLNKRWMDSYLSSITNWLKSIAFKDFF</sequence>
<feature type="domain" description="Peptidase M1 membrane alanine aminopeptidase" evidence="22">
    <location>
        <begin position="323"/>
        <end position="547"/>
    </location>
</feature>
<keyword evidence="11 19" id="KW-0862">Zinc</keyword>
<keyword evidence="15 21" id="KW-0472">Membrane</keyword>
<dbReference type="GO" id="GO:0005615">
    <property type="term" value="C:extracellular space"/>
    <property type="evidence" value="ECO:0007669"/>
    <property type="project" value="TreeGrafter"/>
</dbReference>
<dbReference type="PANTHER" id="PTHR11533:SF294">
    <property type="entry name" value="THYROTROPIN-RELEASING HORMONE-DEGRADING ECTOENZYME"/>
    <property type="match status" value="1"/>
</dbReference>
<dbReference type="FunFam" id="1.10.390.10:FF:000016">
    <property type="entry name" value="Glutamyl aminopeptidase"/>
    <property type="match status" value="1"/>
</dbReference>
<evidence type="ECO:0000256" key="17">
    <source>
        <dbReference type="ARBA" id="ARBA00023180"/>
    </source>
</evidence>
<evidence type="ECO:0000259" key="22">
    <source>
        <dbReference type="Pfam" id="PF01433"/>
    </source>
</evidence>
<protein>
    <recommendedName>
        <fullName evidence="21">Aminopeptidase</fullName>
        <ecNumber evidence="21">3.4.11.-</ecNumber>
    </recommendedName>
</protein>
<feature type="active site" description="Proton acceptor" evidence="18">
    <location>
        <position position="396"/>
    </location>
</feature>
<dbReference type="InterPro" id="IPR027268">
    <property type="entry name" value="Peptidase_M4/M1_CTD_sf"/>
</dbReference>
<evidence type="ECO:0000256" key="21">
    <source>
        <dbReference type="RuleBase" id="RU364040"/>
    </source>
</evidence>
<dbReference type="GO" id="GO:0070006">
    <property type="term" value="F:metalloaminopeptidase activity"/>
    <property type="evidence" value="ECO:0007669"/>
    <property type="project" value="TreeGrafter"/>
</dbReference>
<dbReference type="FunFam" id="2.60.40.1910:FF:000008">
    <property type="entry name" value="Aminopeptidase"/>
    <property type="match status" value="1"/>
</dbReference>
<evidence type="ECO:0000256" key="19">
    <source>
        <dbReference type="PIRSR" id="PIRSR634016-3"/>
    </source>
</evidence>
<dbReference type="PRINTS" id="PR00756">
    <property type="entry name" value="ALADIPTASE"/>
</dbReference>
<keyword evidence="17" id="KW-0325">Glycoprotein</keyword>
<dbReference type="GO" id="GO:0005737">
    <property type="term" value="C:cytoplasm"/>
    <property type="evidence" value="ECO:0007669"/>
    <property type="project" value="TreeGrafter"/>
</dbReference>
<feature type="site" description="Transition state stabilizer" evidence="20">
    <location>
        <position position="480"/>
    </location>
</feature>
<evidence type="ECO:0000256" key="4">
    <source>
        <dbReference type="ARBA" id="ARBA00010136"/>
    </source>
</evidence>
<dbReference type="EC" id="3.4.11.-" evidence="21"/>
<dbReference type="GO" id="GO:0008270">
    <property type="term" value="F:zinc ion binding"/>
    <property type="evidence" value="ECO:0007669"/>
    <property type="project" value="UniProtKB-UniRule"/>
</dbReference>
<name>A0A3M7S1N5_BRAPC</name>
<evidence type="ECO:0000256" key="7">
    <source>
        <dbReference type="ARBA" id="ARBA00022692"/>
    </source>
</evidence>
<keyword evidence="14 21" id="KW-0482">Metalloprotease</keyword>
<dbReference type="InterPro" id="IPR042097">
    <property type="entry name" value="Aminopeptidase_N-like_N_sf"/>
</dbReference>
<keyword evidence="21 25" id="KW-0031">Aminopeptidase</keyword>
<dbReference type="InterPro" id="IPR045357">
    <property type="entry name" value="Aminopeptidase_N-like_N"/>
</dbReference>
<evidence type="ECO:0000256" key="9">
    <source>
        <dbReference type="ARBA" id="ARBA00022729"/>
    </source>
</evidence>
<dbReference type="OrthoDB" id="510539at2759"/>
<dbReference type="Gene3D" id="1.10.390.10">
    <property type="entry name" value="Neutral Protease Domain 2"/>
    <property type="match status" value="1"/>
</dbReference>
<dbReference type="GO" id="GO:0005886">
    <property type="term" value="C:plasma membrane"/>
    <property type="evidence" value="ECO:0007669"/>
    <property type="project" value="UniProtKB-SubCell"/>
</dbReference>
<keyword evidence="7 21" id="KW-0812">Transmembrane</keyword>
<feature type="binding site" evidence="19">
    <location>
        <position position="395"/>
    </location>
    <ligand>
        <name>Zn(2+)</name>
        <dbReference type="ChEBI" id="CHEBI:29105"/>
        <note>catalytic</note>
    </ligand>
</feature>
<dbReference type="InterPro" id="IPR014782">
    <property type="entry name" value="Peptidase_M1_dom"/>
</dbReference>
<dbReference type="InterPro" id="IPR050344">
    <property type="entry name" value="Peptidase_M1_aminopeptidases"/>
</dbReference>
<feature type="binding site" evidence="19">
    <location>
        <position position="399"/>
    </location>
    <ligand>
        <name>Zn(2+)</name>
        <dbReference type="ChEBI" id="CHEBI:29105"/>
        <note>catalytic</note>
    </ligand>
</feature>
<keyword evidence="9" id="KW-0732">Signal</keyword>
<evidence type="ECO:0000256" key="2">
    <source>
        <dbReference type="ARBA" id="ARBA00004236"/>
    </source>
</evidence>
<dbReference type="PANTHER" id="PTHR11533">
    <property type="entry name" value="PROTEASE M1 ZINC METALLOPROTEASE"/>
    <property type="match status" value="1"/>
</dbReference>
<evidence type="ECO:0000256" key="16">
    <source>
        <dbReference type="ARBA" id="ARBA00023157"/>
    </source>
</evidence>
<feature type="binding site" evidence="19">
    <location>
        <position position="418"/>
    </location>
    <ligand>
        <name>Zn(2+)</name>
        <dbReference type="ChEBI" id="CHEBI:29105"/>
        <note>catalytic</note>
    </ligand>
</feature>
<comment type="similarity">
    <text evidence="4 21">Belongs to the peptidase M1 family.</text>
</comment>
<evidence type="ECO:0000256" key="5">
    <source>
        <dbReference type="ARBA" id="ARBA00022475"/>
    </source>
</evidence>
<keyword evidence="26" id="KW-1185">Reference proteome</keyword>
<comment type="cofactor">
    <cofactor evidence="19 21">
        <name>Zn(2+)</name>
        <dbReference type="ChEBI" id="CHEBI:29105"/>
    </cofactor>
    <text evidence="19 21">Binds 1 zinc ion per subunit.</text>
</comment>
<proteinExistence type="inferred from homology"/>
<evidence type="ECO:0000256" key="15">
    <source>
        <dbReference type="ARBA" id="ARBA00023136"/>
    </source>
</evidence>
<dbReference type="Pfam" id="PF17900">
    <property type="entry name" value="Peptidase_M1_N"/>
    <property type="match status" value="1"/>
</dbReference>
<dbReference type="Proteomes" id="UP000276133">
    <property type="component" value="Unassembled WGS sequence"/>
</dbReference>
<evidence type="ECO:0000256" key="11">
    <source>
        <dbReference type="ARBA" id="ARBA00022833"/>
    </source>
</evidence>
<organism evidence="25 26">
    <name type="scientific">Brachionus plicatilis</name>
    <name type="common">Marine rotifer</name>
    <name type="synonym">Brachionus muelleri</name>
    <dbReference type="NCBI Taxonomy" id="10195"/>
    <lineage>
        <taxon>Eukaryota</taxon>
        <taxon>Metazoa</taxon>
        <taxon>Spiralia</taxon>
        <taxon>Gnathifera</taxon>
        <taxon>Rotifera</taxon>
        <taxon>Eurotatoria</taxon>
        <taxon>Monogononta</taxon>
        <taxon>Pseudotrocha</taxon>
        <taxon>Ploima</taxon>
        <taxon>Brachionidae</taxon>
        <taxon>Brachionus</taxon>
    </lineage>
</organism>
<dbReference type="SUPFAM" id="SSF55486">
    <property type="entry name" value="Metalloproteases ('zincins'), catalytic domain"/>
    <property type="match status" value="1"/>
</dbReference>
<dbReference type="GO" id="GO:0006508">
    <property type="term" value="P:proteolysis"/>
    <property type="evidence" value="ECO:0007669"/>
    <property type="project" value="UniProtKB-KW"/>
</dbReference>
<dbReference type="EMBL" id="REGN01002204">
    <property type="protein sequence ID" value="RNA29535.1"/>
    <property type="molecule type" value="Genomic_DNA"/>
</dbReference>
<keyword evidence="12" id="KW-0735">Signal-anchor</keyword>
<feature type="domain" description="Aminopeptidase N-like N-terminal" evidence="24">
    <location>
        <begin position="91"/>
        <end position="286"/>
    </location>
</feature>
<dbReference type="InterPro" id="IPR001930">
    <property type="entry name" value="Peptidase_M1"/>
</dbReference>
<dbReference type="AlphaFoldDB" id="A0A3M7S1N5"/>
<evidence type="ECO:0000313" key="25">
    <source>
        <dbReference type="EMBL" id="RNA29535.1"/>
    </source>
</evidence>
<evidence type="ECO:0000256" key="13">
    <source>
        <dbReference type="ARBA" id="ARBA00022989"/>
    </source>
</evidence>
<dbReference type="Gene3D" id="2.60.40.1730">
    <property type="entry name" value="tricorn interacting facor f3 domain"/>
    <property type="match status" value="1"/>
</dbReference>
<evidence type="ECO:0000256" key="14">
    <source>
        <dbReference type="ARBA" id="ARBA00023049"/>
    </source>
</evidence>
<keyword evidence="5" id="KW-1003">Cell membrane</keyword>
<evidence type="ECO:0000256" key="6">
    <source>
        <dbReference type="ARBA" id="ARBA00022670"/>
    </source>
</evidence>
<comment type="subcellular location">
    <subcellularLocation>
        <location evidence="2">Cell membrane</location>
    </subcellularLocation>
    <subcellularLocation>
        <location evidence="3">Membrane</location>
        <topology evidence="3">Single-pass type II membrane protein</topology>
    </subcellularLocation>
</comment>
<gene>
    <name evidence="25" type="ORF">BpHYR1_026354</name>
</gene>
<evidence type="ECO:0000313" key="26">
    <source>
        <dbReference type="Proteomes" id="UP000276133"/>
    </source>
</evidence>
<dbReference type="FunFam" id="1.25.50.20:FF:000001">
    <property type="entry name" value="Aminopeptidase"/>
    <property type="match status" value="1"/>
</dbReference>
<reference evidence="25 26" key="1">
    <citation type="journal article" date="2018" name="Sci. Rep.">
        <title>Genomic signatures of local adaptation to the degree of environmental predictability in rotifers.</title>
        <authorList>
            <person name="Franch-Gras L."/>
            <person name="Hahn C."/>
            <person name="Garcia-Roger E.M."/>
            <person name="Carmona M.J."/>
            <person name="Serra M."/>
            <person name="Gomez A."/>
        </authorList>
    </citation>
    <scope>NUCLEOTIDE SEQUENCE [LARGE SCALE GENOMIC DNA]</scope>
    <source>
        <strain evidence="25">HYR1</strain>
    </source>
</reference>
<dbReference type="InterPro" id="IPR034016">
    <property type="entry name" value="M1_APN-typ"/>
</dbReference>
<keyword evidence="10 21" id="KW-0378">Hydrolase</keyword>
<evidence type="ECO:0000256" key="20">
    <source>
        <dbReference type="PIRSR" id="PIRSR634016-4"/>
    </source>
</evidence>
<dbReference type="FunFam" id="2.60.40.1730:FF:000012">
    <property type="entry name" value="Aminopeptidase N"/>
    <property type="match status" value="1"/>
</dbReference>
<feature type="domain" description="ERAP1-like C-terminal" evidence="23">
    <location>
        <begin position="633"/>
        <end position="949"/>
    </location>
</feature>
<evidence type="ECO:0000256" key="1">
    <source>
        <dbReference type="ARBA" id="ARBA00000098"/>
    </source>
</evidence>
<evidence type="ECO:0000256" key="12">
    <source>
        <dbReference type="ARBA" id="ARBA00022968"/>
    </source>
</evidence>
<keyword evidence="13 21" id="KW-1133">Transmembrane helix</keyword>
<dbReference type="STRING" id="10195.A0A3M7S1N5"/>
<dbReference type="InterPro" id="IPR024571">
    <property type="entry name" value="ERAP1-like_C_dom"/>
</dbReference>
<dbReference type="Pfam" id="PF01433">
    <property type="entry name" value="Peptidase_M1"/>
    <property type="match status" value="1"/>
</dbReference>
<evidence type="ECO:0000259" key="24">
    <source>
        <dbReference type="Pfam" id="PF17900"/>
    </source>
</evidence>
<dbReference type="Gene3D" id="1.25.50.20">
    <property type="match status" value="1"/>
</dbReference>
<dbReference type="Pfam" id="PF11838">
    <property type="entry name" value="ERAP1_C"/>
    <property type="match status" value="1"/>
</dbReference>
<accession>A0A3M7S1N5</accession>
<keyword evidence="8 19" id="KW-0479">Metal-binding</keyword>
<keyword evidence="6 21" id="KW-0645">Protease</keyword>
<feature type="transmembrane region" description="Helical" evidence="21">
    <location>
        <begin position="12"/>
        <end position="31"/>
    </location>
</feature>
<evidence type="ECO:0000256" key="3">
    <source>
        <dbReference type="ARBA" id="ARBA00004606"/>
    </source>
</evidence>
<evidence type="ECO:0000256" key="10">
    <source>
        <dbReference type="ARBA" id="ARBA00022801"/>
    </source>
</evidence>
<dbReference type="Gene3D" id="2.60.40.1910">
    <property type="match status" value="1"/>
</dbReference>
<evidence type="ECO:0000259" key="23">
    <source>
        <dbReference type="Pfam" id="PF11838"/>
    </source>
</evidence>
<dbReference type="CDD" id="cd09601">
    <property type="entry name" value="M1_APN-Q_like"/>
    <property type="match status" value="1"/>
</dbReference>
<dbReference type="SUPFAM" id="SSF63737">
    <property type="entry name" value="Leukotriene A4 hydrolase N-terminal domain"/>
    <property type="match status" value="1"/>
</dbReference>
<keyword evidence="16" id="KW-1015">Disulfide bond</keyword>
<evidence type="ECO:0000256" key="8">
    <source>
        <dbReference type="ARBA" id="ARBA00022723"/>
    </source>
</evidence>
<evidence type="ECO:0000256" key="18">
    <source>
        <dbReference type="PIRSR" id="PIRSR634016-1"/>
    </source>
</evidence>
<dbReference type="GO" id="GO:0043171">
    <property type="term" value="P:peptide catabolic process"/>
    <property type="evidence" value="ECO:0007669"/>
    <property type="project" value="TreeGrafter"/>
</dbReference>
<dbReference type="GO" id="GO:0016285">
    <property type="term" value="F:alanyl aminopeptidase activity"/>
    <property type="evidence" value="ECO:0007669"/>
    <property type="project" value="UniProtKB-EC"/>
</dbReference>
<dbReference type="GO" id="GO:0042277">
    <property type="term" value="F:peptide binding"/>
    <property type="evidence" value="ECO:0007669"/>
    <property type="project" value="TreeGrafter"/>
</dbReference>
<comment type="caution">
    <text evidence="25">The sequence shown here is derived from an EMBL/GenBank/DDBJ whole genome shotgun (WGS) entry which is preliminary data.</text>
</comment>
<comment type="catalytic activity">
    <reaction evidence="1">
        <text>Release of an N-terminal amino acid, Xaa-|-Yaa- from a peptide, amide or arylamide. Xaa is preferably Ala, but may be most amino acids including Pro (slow action). When a terminal hydrophobic residue is followed by a prolyl residue, the two may be released as an intact Xaa-Pro dipeptide.</text>
        <dbReference type="EC" id="3.4.11.2"/>
    </reaction>
</comment>